<gene>
    <name evidence="2" type="ORF">B9J98_03500</name>
</gene>
<proteinExistence type="predicted"/>
<keyword evidence="1" id="KW-1133">Transmembrane helix</keyword>
<organism evidence="2 3">
    <name type="scientific">Candidatus Terraquivivens tikiterensis</name>
    <dbReference type="NCBI Taxonomy" id="1980982"/>
    <lineage>
        <taxon>Archaea</taxon>
        <taxon>Nitrososphaerota</taxon>
        <taxon>Candidatus Wolframiiraptoraceae</taxon>
        <taxon>Candidatus Terraquivivens</taxon>
    </lineage>
</organism>
<feature type="transmembrane region" description="Helical" evidence="1">
    <location>
        <begin position="6"/>
        <end position="24"/>
    </location>
</feature>
<comment type="caution">
    <text evidence="2">The sequence shown here is derived from an EMBL/GenBank/DDBJ whole genome shotgun (WGS) entry which is preliminary data.</text>
</comment>
<dbReference type="AlphaFoldDB" id="A0A2R7Y7X9"/>
<evidence type="ECO:0000313" key="2">
    <source>
        <dbReference type="EMBL" id="PUA32962.1"/>
    </source>
</evidence>
<dbReference type="Proteomes" id="UP000244066">
    <property type="component" value="Unassembled WGS sequence"/>
</dbReference>
<name>A0A2R7Y7X9_9ARCH</name>
<evidence type="ECO:0000313" key="3">
    <source>
        <dbReference type="Proteomes" id="UP000244066"/>
    </source>
</evidence>
<evidence type="ECO:0000256" key="1">
    <source>
        <dbReference type="SAM" id="Phobius"/>
    </source>
</evidence>
<reference evidence="2 3" key="1">
    <citation type="submission" date="2017-04" db="EMBL/GenBank/DDBJ databases">
        <title>Draft Aigarchaeota genome from a New Zealand hot spring.</title>
        <authorList>
            <person name="Reysenbach A.-L."/>
            <person name="Donaho J.A."/>
            <person name="Gerhart J."/>
            <person name="Kelley J.F."/>
            <person name="Kouba K."/>
            <person name="Podar M."/>
            <person name="Stott M."/>
        </authorList>
    </citation>
    <scope>NUCLEOTIDE SEQUENCE [LARGE SCALE GENOMIC DNA]</scope>
    <source>
        <strain evidence="2">NZ13_MG1</strain>
    </source>
</reference>
<accession>A0A2R7Y7X9</accession>
<protein>
    <submittedName>
        <fullName evidence="2">Uncharacterized protein</fullName>
    </submittedName>
</protein>
<sequence length="186" mass="21849">MGIDIDYGLLIGLLSIAIAIYFGLRGIPSTLHKHEAYLREIEEHTRPIKKIEETVTRLDERINTVLRFLPLGGTVEVILKNVGKIKLFADPYKEYTDYYIEVEKPILRAGFIEKKTLETNLGKKERELFAERLVAFKYINSRRIVLRVPSTDPKICSEYITFFLKWLDSEYWESLKELEEYEKITL</sequence>
<keyword evidence="1" id="KW-0472">Membrane</keyword>
<keyword evidence="1" id="KW-0812">Transmembrane</keyword>
<dbReference type="EMBL" id="NDWU01000006">
    <property type="protein sequence ID" value="PUA32962.1"/>
    <property type="molecule type" value="Genomic_DNA"/>
</dbReference>